<dbReference type="Pfam" id="PF10979">
    <property type="entry name" value="DUF2786"/>
    <property type="match status" value="1"/>
</dbReference>
<dbReference type="RefSeq" id="WP_125306542.1">
    <property type="nucleotide sequence ID" value="NZ_RSEC01000021.1"/>
</dbReference>
<dbReference type="OrthoDB" id="3508128at2"/>
<reference evidence="3 4" key="1">
    <citation type="submission" date="2018-12" db="EMBL/GenBank/DDBJ databases">
        <title>Amycolatopsis eburnea sp. nov. actinomycete associate with arbuscular mycorrhiza fungal spore.</title>
        <authorList>
            <person name="Lumyong S."/>
            <person name="Chaiya L."/>
        </authorList>
    </citation>
    <scope>NUCLEOTIDE SEQUENCE [LARGE SCALE GENOMIC DNA]</scope>
    <source>
        <strain evidence="3 4">GLM-1</strain>
    </source>
</reference>
<feature type="domain" description="DUF2786" evidence="2">
    <location>
        <begin position="198"/>
        <end position="236"/>
    </location>
</feature>
<dbReference type="AlphaFoldDB" id="A0A3R9FBP7"/>
<feature type="region of interest" description="Disordered" evidence="1">
    <location>
        <begin position="1"/>
        <end position="25"/>
    </location>
</feature>
<proteinExistence type="predicted"/>
<keyword evidence="4" id="KW-1185">Reference proteome</keyword>
<accession>A0A3R9FBP7</accession>
<protein>
    <submittedName>
        <fullName evidence="3">DUF2786 domain-containing protein</fullName>
    </submittedName>
</protein>
<comment type="caution">
    <text evidence="3">The sequence shown here is derived from an EMBL/GenBank/DDBJ whole genome shotgun (WGS) entry which is preliminary data.</text>
</comment>
<evidence type="ECO:0000313" key="4">
    <source>
        <dbReference type="Proteomes" id="UP000267081"/>
    </source>
</evidence>
<name>A0A3R9FBP7_9PSEU</name>
<gene>
    <name evidence="3" type="ORF">EIY87_05585</name>
</gene>
<sequence>MGKKNRRKRPAEPEPVPWAGPAPTAAEARDTLLAAGYEVARGVPGAARKHAKRLAPGLDLTAELAEGAREAGQRLIARVCRGGWLPDDLDQAARRHLDEFARSYVLDTLAAHVERFAPETVHPGWRDRLAEVGATRWWSEPHLTQWAAKHILTPAEAVTTVIEALGFLLTLPEVTPVLPVPGTASPERPVHHAVDEKKLGRVRALLAKAESSSFPEEAEALSAKAQELMTRYALDRVLVEAGEAAPDVPAARRIWLDTPYVDAKSLLVHVVAKADRCRAIFDPRWGFVTVVGDEDDLDAVELMTTSLLVQATRAMIADPAGRDRAFRKSFLVAYATRIGERLDQAAAAAVAESPDAARLLPVLASHELKVESAFSTRFPEVVHKSVTVRSHEGWGAGREAADRARLGD</sequence>
<evidence type="ECO:0000313" key="3">
    <source>
        <dbReference type="EMBL" id="RSD23848.1"/>
    </source>
</evidence>
<evidence type="ECO:0000259" key="2">
    <source>
        <dbReference type="Pfam" id="PF10979"/>
    </source>
</evidence>
<dbReference type="InterPro" id="IPR024498">
    <property type="entry name" value="DUF2786"/>
</dbReference>
<dbReference type="Proteomes" id="UP000267081">
    <property type="component" value="Unassembled WGS sequence"/>
</dbReference>
<organism evidence="3 4">
    <name type="scientific">Amycolatopsis eburnea</name>
    <dbReference type="NCBI Taxonomy" id="2267691"/>
    <lineage>
        <taxon>Bacteria</taxon>
        <taxon>Bacillati</taxon>
        <taxon>Actinomycetota</taxon>
        <taxon>Actinomycetes</taxon>
        <taxon>Pseudonocardiales</taxon>
        <taxon>Pseudonocardiaceae</taxon>
        <taxon>Amycolatopsis</taxon>
    </lineage>
</organism>
<evidence type="ECO:0000256" key="1">
    <source>
        <dbReference type="SAM" id="MobiDB-lite"/>
    </source>
</evidence>
<dbReference type="EMBL" id="RSEC01000021">
    <property type="protein sequence ID" value="RSD23848.1"/>
    <property type="molecule type" value="Genomic_DNA"/>
</dbReference>